<dbReference type="InterPro" id="IPR027417">
    <property type="entry name" value="P-loop_NTPase"/>
</dbReference>
<feature type="compositionally biased region" description="Basic and acidic residues" evidence="5">
    <location>
        <begin position="634"/>
        <end position="657"/>
    </location>
</feature>
<gene>
    <name evidence="7" type="ORF">OW255_06065</name>
</gene>
<protein>
    <recommendedName>
        <fullName evidence="3">Nuclease SbcCD subunit C</fullName>
    </recommendedName>
</protein>
<keyword evidence="8" id="KW-1185">Reference proteome</keyword>
<feature type="region of interest" description="Disordered" evidence="5">
    <location>
        <begin position="628"/>
        <end position="657"/>
    </location>
</feature>
<evidence type="ECO:0000256" key="3">
    <source>
        <dbReference type="ARBA" id="ARBA00013368"/>
    </source>
</evidence>
<evidence type="ECO:0000259" key="6">
    <source>
        <dbReference type="Pfam" id="PF13476"/>
    </source>
</evidence>
<dbReference type="InterPro" id="IPR038729">
    <property type="entry name" value="Rad50/SbcC_AAA"/>
</dbReference>
<dbReference type="Gene3D" id="3.40.50.300">
    <property type="entry name" value="P-loop containing nucleotide triphosphate hydrolases"/>
    <property type="match status" value="2"/>
</dbReference>
<dbReference type="Proteomes" id="UP001163115">
    <property type="component" value="Chromosome"/>
</dbReference>
<dbReference type="Pfam" id="PF13558">
    <property type="entry name" value="SbcC_Walker_B"/>
    <property type="match status" value="1"/>
</dbReference>
<dbReference type="SUPFAM" id="SSF52540">
    <property type="entry name" value="P-loop containing nucleoside triphosphate hydrolases"/>
    <property type="match status" value="1"/>
</dbReference>
<feature type="coiled-coil region" evidence="4">
    <location>
        <begin position="555"/>
        <end position="589"/>
    </location>
</feature>
<proteinExistence type="inferred from homology"/>
<evidence type="ECO:0000256" key="4">
    <source>
        <dbReference type="SAM" id="Coils"/>
    </source>
</evidence>
<accession>A0ABY7AFR3</accession>
<reference evidence="7" key="1">
    <citation type="submission" date="2022-11" db="EMBL/GenBank/DDBJ databases">
        <title>Lacrimispora xylanolytica sy1, complete genome.</title>
        <authorList>
            <person name="Choi S."/>
        </authorList>
    </citation>
    <scope>NUCLEOTIDE SEQUENCE</scope>
    <source>
        <strain evidence="7">Sy1</strain>
    </source>
</reference>
<evidence type="ECO:0000256" key="2">
    <source>
        <dbReference type="ARBA" id="ARBA00011322"/>
    </source>
</evidence>
<evidence type="ECO:0000256" key="5">
    <source>
        <dbReference type="SAM" id="MobiDB-lite"/>
    </source>
</evidence>
<dbReference type="RefSeq" id="WP_268115998.1">
    <property type="nucleotide sequence ID" value="NZ_CP113524.1"/>
</dbReference>
<dbReference type="PANTHER" id="PTHR32114">
    <property type="entry name" value="ABC TRANSPORTER ABCH.3"/>
    <property type="match status" value="1"/>
</dbReference>
<feature type="coiled-coil region" evidence="4">
    <location>
        <begin position="781"/>
        <end position="808"/>
    </location>
</feature>
<evidence type="ECO:0000256" key="1">
    <source>
        <dbReference type="ARBA" id="ARBA00006930"/>
    </source>
</evidence>
<comment type="similarity">
    <text evidence="1">Belongs to the SMC family. SbcC subfamily.</text>
</comment>
<name>A0ABY7AFR3_9FIRM</name>
<organism evidence="7 8">
    <name type="scientific">Lacrimispora xylanolytica</name>
    <dbReference type="NCBI Taxonomy" id="29375"/>
    <lineage>
        <taxon>Bacteria</taxon>
        <taxon>Bacillati</taxon>
        <taxon>Bacillota</taxon>
        <taxon>Clostridia</taxon>
        <taxon>Lachnospirales</taxon>
        <taxon>Lachnospiraceae</taxon>
        <taxon>Lacrimispora</taxon>
    </lineage>
</organism>
<feature type="coiled-coil region" evidence="4">
    <location>
        <begin position="454"/>
        <end position="488"/>
    </location>
</feature>
<evidence type="ECO:0000313" key="8">
    <source>
        <dbReference type="Proteomes" id="UP001163115"/>
    </source>
</evidence>
<feature type="domain" description="Rad50/SbcC-type AAA" evidence="6">
    <location>
        <begin position="6"/>
        <end position="250"/>
    </location>
</feature>
<sequence length="1055" mass="122372">MKPLTLTLSAFGSYGTTQTIDFNRIGHGIFLITGDTGAGKTTIFDAVSFALFGETSGQKREPAMMRSQYAPEDEETYVTLTFLEHGEVYEIKRSPSYIRMSKRKNKSGEYTGVQVPAKASLFLPDGSEYPGNLKDINVKIQEIIGVDQNQFSQIAMIAQGDYLRLLHASSKERKEIFSKIFNTGVFQRIQMKLKEKNSLCLEKLEDNRKLCFHELSHMELLEDSKYITDWQELLRFKETRTEDIQLVLYQAMDELRERTETLHEQQEESTALLFEVKSRLSLAEEVNRIFDSLTEAEKHMEQLKEEQETWKKKEEHLKKARLAEKLESAADQRLEKESAYKEALHLSDILKNELEALNQSLSEAERAAEDEKKIADEELPRLQLEVNRLNEAMPLYATWNQEKKIWKELKHSEQEEKSRLEKLDSQIHDRKATLLLRELKQKEFEKKAEHLPVLIQETNELKERKQGLELLKNELSLLEIEQAHKEKSQESTLRARKKYIEADHIYNERYDLFLAHQAGILAEKLSEGEACPVCGSTHHPLKASLSHDAVTQDMVEQAKLQRSQAEDGLAQATKESIAAEERLKHQEEQIRKDLKRWFHAPLTFTQLKECLGEEINKNETLLSKAMEQEEEAKEAEKGRKEMLETIRTDRTTLEKLESDREEARVSLQEKEIKASAFTERIKQLEERLPFPEEEAANAHRERILNQLEHRKQSLNISNENVRRLSEETREKKGRLASELENLEWRRLSAEQAEKKFLEGLKAMGFDTKESYLEARKTPEIMEQWEKDLDAYEKELLKSRTICSQLKEQIKGRERIDSEPFREKEQVLTERQKELQKEEAITSGILSRLKQSYETLNRLWKEREVLEEEYKLYHDLFQTANGKLSVSLDFQTFVQRQYFNQMIQAANKRLKDMTDGQFLLKCRELDALGRQGEVGLDLDVYSMTAGKVRDVKTLSGGESFMAALAMALGMSDIIQSTAGNVSMDALFIDEGFGSLDEDSRMKSVRILKELAGERRLIGIISHVTELKEQIGKKLLVEKSERGSKIRWDIDQFSPES</sequence>
<dbReference type="EMBL" id="CP113524">
    <property type="protein sequence ID" value="WAJ25073.1"/>
    <property type="molecule type" value="Genomic_DNA"/>
</dbReference>
<evidence type="ECO:0000313" key="7">
    <source>
        <dbReference type="EMBL" id="WAJ25073.1"/>
    </source>
</evidence>
<dbReference type="Pfam" id="PF13476">
    <property type="entry name" value="AAA_23"/>
    <property type="match status" value="1"/>
</dbReference>
<comment type="subunit">
    <text evidence="2">Heterodimer of SbcC and SbcD.</text>
</comment>
<keyword evidence="4" id="KW-0175">Coiled coil</keyword>
<feature type="coiled-coil region" evidence="4">
    <location>
        <begin position="286"/>
        <end position="392"/>
    </location>
</feature>
<dbReference type="PANTHER" id="PTHR32114:SF2">
    <property type="entry name" value="ABC TRANSPORTER ABCH.3"/>
    <property type="match status" value="1"/>
</dbReference>